<feature type="signal peptide" evidence="2">
    <location>
        <begin position="1"/>
        <end position="21"/>
    </location>
</feature>
<feature type="chain" id="PRO_5013291423" evidence="2">
    <location>
        <begin position="22"/>
        <end position="707"/>
    </location>
</feature>
<name>A0A1M6TSK4_REIAG</name>
<dbReference type="PANTHER" id="PTHR44103">
    <property type="entry name" value="PROPROTEIN CONVERTASE P"/>
    <property type="match status" value="1"/>
</dbReference>
<sequence>MKSLLKIVILSTLTLHGAAKAQTTLSPYTPVVYHQEQIHFPFAGGINSAQYQTMDLDHDGDLDLIVFDRSSDKINCYENQQDHYTYHPEFEHLFPSGIQNWMILKDYNCDGRKDLFTSSQLGIHVYQNTSDDFSISWEEVANPLLTNINTNPINIFLNTTDIPSIEDLDGDGDIDILVFDFATGITIDFHENLSMDLNKTCDLIYTHASDNYGGLQVCDCDNYQFAGDCSAGGRLKHLAGKAILSIDQNQDGLMDLIISEEDCPELNYLANQGNSGMALFNSLFPDFPSENEPLDFTLFPASFYEDVTFDGQKDLLISPNVRDNSQRNINFQQSSLVYPNQGANSFTSSRAFLQQEMIDVGEWAYPSIADINGDGINDLVLGNKGSLLHDQYVSTLTIYLGQADGSFSFHNSDQFGLGSLGHTDIKPQFVDINGDHRLDLVFTSVDERFRNKMHYLLNLGSGEEMTFNLSQLTEITISYTSGDDVLLYDMDDDGILDALIARSYGELDYYRNTGEMNFVIETFNLLDAEKGAPTNLSITIGDLDSNGSNDLLTTDRSGQMTVYNDFPNQLDQPYSLQVQYEPNTSLHTTRLGRYTKPIIGQLFGKTVVAAGSIQGGLWLYQASPSDAPDLTLLAYPNPTGADRQATFRSNQDATLYLLTTAGHLVLKGVSLRAGQPQTLDFSTLRKGVYIAYIQSGNAKASQKIIVD</sequence>
<proteinExistence type="predicted"/>
<dbReference type="AlphaFoldDB" id="A0A1M6TSK4"/>
<dbReference type="PANTHER" id="PTHR44103:SF1">
    <property type="entry name" value="PROPROTEIN CONVERTASE P"/>
    <property type="match status" value="1"/>
</dbReference>
<dbReference type="STRING" id="156994.SAMN04488028_106165"/>
<feature type="domain" description="Secretion system C-terminal sorting" evidence="3">
    <location>
        <begin position="635"/>
        <end position="706"/>
    </location>
</feature>
<evidence type="ECO:0000256" key="2">
    <source>
        <dbReference type="SAM" id="SignalP"/>
    </source>
</evidence>
<protein>
    <submittedName>
        <fullName evidence="4">Por secretion system C-terminal sorting domain-containing protein</fullName>
    </submittedName>
</protein>
<dbReference type="EMBL" id="FRAA01000006">
    <property type="protein sequence ID" value="SHK59896.1"/>
    <property type="molecule type" value="Genomic_DNA"/>
</dbReference>
<dbReference type="Pfam" id="PF18962">
    <property type="entry name" value="Por_Secre_tail"/>
    <property type="match status" value="1"/>
</dbReference>
<dbReference type="Pfam" id="PF13517">
    <property type="entry name" value="FG-GAP_3"/>
    <property type="match status" value="2"/>
</dbReference>
<evidence type="ECO:0000256" key="1">
    <source>
        <dbReference type="ARBA" id="ARBA00022729"/>
    </source>
</evidence>
<dbReference type="InterPro" id="IPR028994">
    <property type="entry name" value="Integrin_alpha_N"/>
</dbReference>
<dbReference type="Proteomes" id="UP000184474">
    <property type="component" value="Unassembled WGS sequence"/>
</dbReference>
<dbReference type="NCBIfam" id="TIGR04183">
    <property type="entry name" value="Por_Secre_tail"/>
    <property type="match status" value="1"/>
</dbReference>
<dbReference type="Gene3D" id="2.130.10.130">
    <property type="entry name" value="Integrin alpha, N-terminal"/>
    <property type="match status" value="1"/>
</dbReference>
<dbReference type="InterPro" id="IPR026444">
    <property type="entry name" value="Secre_tail"/>
</dbReference>
<accession>A0A1M6TSK4</accession>
<keyword evidence="1 2" id="KW-0732">Signal</keyword>
<dbReference type="RefSeq" id="WP_073123916.1">
    <property type="nucleotide sequence ID" value="NZ_FRAA01000006.1"/>
</dbReference>
<evidence type="ECO:0000313" key="4">
    <source>
        <dbReference type="EMBL" id="SHK59896.1"/>
    </source>
</evidence>
<reference evidence="5" key="1">
    <citation type="submission" date="2016-11" db="EMBL/GenBank/DDBJ databases">
        <authorList>
            <person name="Varghese N."/>
            <person name="Submissions S."/>
        </authorList>
    </citation>
    <scope>NUCLEOTIDE SEQUENCE [LARGE SCALE GENOMIC DNA]</scope>
    <source>
        <strain evidence="5">DSM 26134</strain>
    </source>
</reference>
<organism evidence="4 5">
    <name type="scientific">Reichenbachiella agariperforans</name>
    <dbReference type="NCBI Taxonomy" id="156994"/>
    <lineage>
        <taxon>Bacteria</taxon>
        <taxon>Pseudomonadati</taxon>
        <taxon>Bacteroidota</taxon>
        <taxon>Cytophagia</taxon>
        <taxon>Cytophagales</taxon>
        <taxon>Reichenbachiellaceae</taxon>
        <taxon>Reichenbachiella</taxon>
    </lineage>
</organism>
<dbReference type="SUPFAM" id="SSF69318">
    <property type="entry name" value="Integrin alpha N-terminal domain"/>
    <property type="match status" value="2"/>
</dbReference>
<dbReference type="InterPro" id="IPR013517">
    <property type="entry name" value="FG-GAP"/>
</dbReference>
<evidence type="ECO:0000313" key="5">
    <source>
        <dbReference type="Proteomes" id="UP000184474"/>
    </source>
</evidence>
<keyword evidence="5" id="KW-1185">Reference proteome</keyword>
<evidence type="ECO:0000259" key="3">
    <source>
        <dbReference type="Pfam" id="PF18962"/>
    </source>
</evidence>
<gene>
    <name evidence="4" type="ORF">SAMN04488028_106165</name>
</gene>